<accession>A0AAD6HZK2</accession>
<reference evidence="2" key="1">
    <citation type="journal article" date="2023" name="IMA Fungus">
        <title>Comparative genomic study of the Penicillium genus elucidates a diverse pangenome and 15 lateral gene transfer events.</title>
        <authorList>
            <person name="Petersen C."/>
            <person name="Sorensen T."/>
            <person name="Nielsen M.R."/>
            <person name="Sondergaard T.E."/>
            <person name="Sorensen J.L."/>
            <person name="Fitzpatrick D.A."/>
            <person name="Frisvad J.C."/>
            <person name="Nielsen K.L."/>
        </authorList>
    </citation>
    <scope>NUCLEOTIDE SEQUENCE</scope>
    <source>
        <strain evidence="2">IBT 15450</strain>
    </source>
</reference>
<dbReference type="EMBL" id="JAQJZL010000016">
    <property type="protein sequence ID" value="KAJ6023407.1"/>
    <property type="molecule type" value="Genomic_DNA"/>
</dbReference>
<name>A0AAD6HZK2_PENCN</name>
<evidence type="ECO:0000313" key="3">
    <source>
        <dbReference type="Proteomes" id="UP001219568"/>
    </source>
</evidence>
<keyword evidence="3" id="KW-1185">Reference proteome</keyword>
<proteinExistence type="predicted"/>
<evidence type="ECO:0000259" key="1">
    <source>
        <dbReference type="Pfam" id="PF08588"/>
    </source>
</evidence>
<protein>
    <recommendedName>
        <fullName evidence="1">Domain of unknown function at the cortex 1 domain-containing protein</fullName>
    </recommendedName>
</protein>
<comment type="caution">
    <text evidence="2">The sequence shown here is derived from an EMBL/GenBank/DDBJ whole genome shotgun (WGS) entry which is preliminary data.</text>
</comment>
<evidence type="ECO:0000313" key="2">
    <source>
        <dbReference type="EMBL" id="KAJ6023407.1"/>
    </source>
</evidence>
<dbReference type="PANTHER" id="PTHR34826:SF2">
    <property type="entry name" value="UPF0590 PROTEIN C409.17C"/>
    <property type="match status" value="1"/>
</dbReference>
<dbReference type="InterPro" id="IPR013897">
    <property type="entry name" value="Duc1"/>
</dbReference>
<gene>
    <name evidence="2" type="ORF">N7460_013802</name>
</gene>
<dbReference type="Proteomes" id="UP001219568">
    <property type="component" value="Unassembled WGS sequence"/>
</dbReference>
<organism evidence="2 3">
    <name type="scientific">Penicillium canescens</name>
    <dbReference type="NCBI Taxonomy" id="5083"/>
    <lineage>
        <taxon>Eukaryota</taxon>
        <taxon>Fungi</taxon>
        <taxon>Dikarya</taxon>
        <taxon>Ascomycota</taxon>
        <taxon>Pezizomycotina</taxon>
        <taxon>Eurotiomycetes</taxon>
        <taxon>Eurotiomycetidae</taxon>
        <taxon>Eurotiales</taxon>
        <taxon>Aspergillaceae</taxon>
        <taxon>Penicillium</taxon>
    </lineage>
</organism>
<sequence>MPYIHRTVSPKSNNVSVDNNTKYRLQVTAGPEYDSACHSIVPVNQQETVTFENDLAFVSLCVRVKNYRGYPEGSPNTHAYFSYPLHKSQEYSVTFSFQPKKAISGDSLVFGNDFDNPIRDRLPPGFSTALRIVRWMIDPGLYGNAYTDKPYLYGPALSSLNCLRICGRPGSKNWREELHTEVIEEGGEAEGEVSRREMNIPDQAHERQKHFLQKENRQTFCFEPGVVYKADFGNGYIDFQNFSLKLPGFSIPVIQYVNDKNHNLRYVLKDRHSGEVIFALVFKLIFEG</sequence>
<reference evidence="2" key="2">
    <citation type="submission" date="2023-01" db="EMBL/GenBank/DDBJ databases">
        <authorList>
            <person name="Petersen C."/>
        </authorList>
    </citation>
    <scope>NUCLEOTIDE SEQUENCE</scope>
    <source>
        <strain evidence="2">IBT 15450</strain>
    </source>
</reference>
<dbReference type="PANTHER" id="PTHR34826">
    <property type="entry name" value="UPF0590 PROTEIN C409.17C"/>
    <property type="match status" value="1"/>
</dbReference>
<dbReference type="AlphaFoldDB" id="A0AAD6HZK2"/>
<dbReference type="Pfam" id="PF08588">
    <property type="entry name" value="Duc1"/>
    <property type="match status" value="1"/>
</dbReference>
<feature type="domain" description="Domain of unknown function at the cortex 1" evidence="1">
    <location>
        <begin position="24"/>
        <end position="284"/>
    </location>
</feature>